<evidence type="ECO:0000256" key="1">
    <source>
        <dbReference type="ARBA" id="ARBA00005010"/>
    </source>
</evidence>
<dbReference type="GO" id="GO:0008168">
    <property type="term" value="F:methyltransferase activity"/>
    <property type="evidence" value="ECO:0007669"/>
    <property type="project" value="InterPro"/>
</dbReference>
<proteinExistence type="predicted"/>
<sequence length="260" mass="27149">MRETGLPIVVRLDGKPVILLGEGEAADAKRRLIERAGAVAVADDPDARLAIVAIEDEGEAVAAAVRLKARGLLVNVVDRPALCDFTLPAIVDRSPVLVAVATGGASAGLAAALRQRIEAWLPANVGDLARVLSAARDAMRARFPEGPARRRALARALEPGGVLDPLSGADGASVERWLDQPEAETGDRVETIVLTSPDPDDLTLRVARLLASADRVCHRADVPSAVLARARADAERLLCEAVEPGSGLTVDLSMALPDAV</sequence>
<evidence type="ECO:0000259" key="6">
    <source>
        <dbReference type="Pfam" id="PF10414"/>
    </source>
</evidence>
<evidence type="ECO:0000256" key="2">
    <source>
        <dbReference type="ARBA" id="ARBA00012400"/>
    </source>
</evidence>
<dbReference type="Pfam" id="PF10414">
    <property type="entry name" value="CysG_dimeriser"/>
    <property type="match status" value="1"/>
</dbReference>
<evidence type="ECO:0000256" key="5">
    <source>
        <dbReference type="ARBA" id="ARBA00023244"/>
    </source>
</evidence>
<organism evidence="7 8">
    <name type="scientific">Sphingomonas spermidinifaciens</name>
    <dbReference type="NCBI Taxonomy" id="1141889"/>
    <lineage>
        <taxon>Bacteria</taxon>
        <taxon>Pseudomonadati</taxon>
        <taxon>Pseudomonadota</taxon>
        <taxon>Alphaproteobacteria</taxon>
        <taxon>Sphingomonadales</taxon>
        <taxon>Sphingomonadaceae</taxon>
        <taxon>Sphingomonas</taxon>
    </lineage>
</organism>
<gene>
    <name evidence="7" type="ORF">COC42_08650</name>
</gene>
<evidence type="ECO:0000313" key="7">
    <source>
        <dbReference type="EMBL" id="PCD04331.1"/>
    </source>
</evidence>
<keyword evidence="3" id="KW-0560">Oxidoreductase</keyword>
<dbReference type="Gene3D" id="3.40.50.720">
    <property type="entry name" value="NAD(P)-binding Rossmann-like Domain"/>
    <property type="match status" value="1"/>
</dbReference>
<dbReference type="PANTHER" id="PTHR35330:SF1">
    <property type="entry name" value="SIROHEME BIOSYNTHESIS PROTEIN MET8"/>
    <property type="match status" value="1"/>
</dbReference>
<dbReference type="InterPro" id="IPR035996">
    <property type="entry name" value="4pyrrol_Methylase_sf"/>
</dbReference>
<dbReference type="Gene3D" id="3.30.160.110">
    <property type="entry name" value="Siroheme synthase, domain 2"/>
    <property type="match status" value="1"/>
</dbReference>
<dbReference type="Pfam" id="PF13241">
    <property type="entry name" value="NAD_binding_7"/>
    <property type="match status" value="1"/>
</dbReference>
<dbReference type="InterPro" id="IPR028161">
    <property type="entry name" value="Met8-like"/>
</dbReference>
<evidence type="ECO:0000256" key="4">
    <source>
        <dbReference type="ARBA" id="ARBA00023027"/>
    </source>
</evidence>
<dbReference type="NCBIfam" id="TIGR01470">
    <property type="entry name" value="cysG_Nterm"/>
    <property type="match status" value="1"/>
</dbReference>
<comment type="pathway">
    <text evidence="1">Porphyrin-containing compound metabolism; siroheme biosynthesis; sirohydrochlorin from precorrin-2: step 1/1.</text>
</comment>
<protein>
    <recommendedName>
        <fullName evidence="2">precorrin-2 dehydrogenase</fullName>
        <ecNumber evidence="2">1.3.1.76</ecNumber>
    </recommendedName>
</protein>
<comment type="caution">
    <text evidence="7">The sequence shown here is derived from an EMBL/GenBank/DDBJ whole genome shotgun (WGS) entry which is preliminary data.</text>
</comment>
<dbReference type="GO" id="GO:0043115">
    <property type="term" value="F:precorrin-2 dehydrogenase activity"/>
    <property type="evidence" value="ECO:0007669"/>
    <property type="project" value="UniProtKB-EC"/>
</dbReference>
<name>A0A2A4B788_9SPHN</name>
<dbReference type="InterPro" id="IPR006367">
    <property type="entry name" value="Sirohaem_synthase_N"/>
</dbReference>
<dbReference type="OrthoDB" id="9815856at2"/>
<keyword evidence="5" id="KW-0627">Porphyrin biosynthesis</keyword>
<dbReference type="Proteomes" id="UP000218366">
    <property type="component" value="Unassembled WGS sequence"/>
</dbReference>
<dbReference type="EMBL" id="NWMW01000001">
    <property type="protein sequence ID" value="PCD04331.1"/>
    <property type="molecule type" value="Genomic_DNA"/>
</dbReference>
<keyword evidence="4" id="KW-0520">NAD</keyword>
<dbReference type="RefSeq" id="WP_096342725.1">
    <property type="nucleotide sequence ID" value="NZ_NWMW01000001.1"/>
</dbReference>
<dbReference type="GO" id="GO:0019354">
    <property type="term" value="P:siroheme biosynthetic process"/>
    <property type="evidence" value="ECO:0007669"/>
    <property type="project" value="UniProtKB-UniPathway"/>
</dbReference>
<dbReference type="SUPFAM" id="SSF75615">
    <property type="entry name" value="Siroheme synthase middle domains-like"/>
    <property type="match status" value="1"/>
</dbReference>
<dbReference type="GO" id="GO:0004325">
    <property type="term" value="F:ferrochelatase activity"/>
    <property type="evidence" value="ECO:0007669"/>
    <property type="project" value="InterPro"/>
</dbReference>
<keyword evidence="8" id="KW-1185">Reference proteome</keyword>
<dbReference type="InterPro" id="IPR019478">
    <property type="entry name" value="Sirohaem_synthase_dimer_dom"/>
</dbReference>
<reference evidence="7 8" key="1">
    <citation type="submission" date="2017-09" db="EMBL/GenBank/DDBJ databases">
        <title>Sphingomonas spermidinifaciens 9NM-10, whole genome shotgun sequence.</title>
        <authorList>
            <person name="Feng G."/>
            <person name="Zhu H."/>
        </authorList>
    </citation>
    <scope>NUCLEOTIDE SEQUENCE [LARGE SCALE GENOMIC DNA]</scope>
    <source>
        <strain evidence="7 8">9NM-10</strain>
    </source>
</reference>
<dbReference type="EC" id="1.3.1.76" evidence="2"/>
<dbReference type="AlphaFoldDB" id="A0A2A4B788"/>
<dbReference type="SUPFAM" id="SSF53790">
    <property type="entry name" value="Tetrapyrrole methylase"/>
    <property type="match status" value="1"/>
</dbReference>
<accession>A0A2A4B788</accession>
<dbReference type="PANTHER" id="PTHR35330">
    <property type="entry name" value="SIROHEME BIOSYNTHESIS PROTEIN MET8"/>
    <property type="match status" value="1"/>
</dbReference>
<dbReference type="UniPathway" id="UPA00262">
    <property type="reaction ID" value="UER00222"/>
</dbReference>
<feature type="domain" description="Sirohaem synthase dimerisation" evidence="6">
    <location>
        <begin position="125"/>
        <end position="180"/>
    </location>
</feature>
<evidence type="ECO:0000256" key="3">
    <source>
        <dbReference type="ARBA" id="ARBA00023002"/>
    </source>
</evidence>
<evidence type="ECO:0000313" key="8">
    <source>
        <dbReference type="Proteomes" id="UP000218366"/>
    </source>
</evidence>